<evidence type="ECO:0000259" key="2">
    <source>
        <dbReference type="SMART" id="SM00530"/>
    </source>
</evidence>
<dbReference type="PANTHER" id="PTHR34475:SF1">
    <property type="entry name" value="CYTOSKELETON PROTEIN RODZ"/>
    <property type="match status" value="1"/>
</dbReference>
<dbReference type="Pfam" id="PF09136">
    <property type="entry name" value="Glucodextran_B"/>
    <property type="match status" value="1"/>
</dbReference>
<keyword evidence="1" id="KW-1133">Transmembrane helix</keyword>
<dbReference type="InterPro" id="IPR013783">
    <property type="entry name" value="Ig-like_fold"/>
</dbReference>
<dbReference type="CDD" id="cd00093">
    <property type="entry name" value="HTH_XRE"/>
    <property type="match status" value="1"/>
</dbReference>
<dbReference type="Gene3D" id="1.10.260.40">
    <property type="entry name" value="lambda repressor-like DNA-binding domains"/>
    <property type="match status" value="1"/>
</dbReference>
<dbReference type="PANTHER" id="PTHR34475">
    <property type="match status" value="1"/>
</dbReference>
<keyword evidence="1" id="KW-0472">Membrane</keyword>
<dbReference type="Gene3D" id="2.60.40.10">
    <property type="entry name" value="Immunoglobulins"/>
    <property type="match status" value="1"/>
</dbReference>
<name>A0A1F5F6A5_9BACT</name>
<gene>
    <name evidence="3" type="ORF">A2228_02955</name>
</gene>
<dbReference type="InterPro" id="IPR010982">
    <property type="entry name" value="Lambda_DNA-bd_dom_sf"/>
</dbReference>
<dbReference type="EMBL" id="MFAK01000013">
    <property type="protein sequence ID" value="OGD75201.1"/>
    <property type="molecule type" value="Genomic_DNA"/>
</dbReference>
<organism evidence="3 4">
    <name type="scientific">Candidatus Collierbacteria bacterium RIFOXYA2_FULL_46_10</name>
    <dbReference type="NCBI Taxonomy" id="1817726"/>
    <lineage>
        <taxon>Bacteria</taxon>
        <taxon>Candidatus Collieribacteriota</taxon>
    </lineage>
</organism>
<accession>A0A1F5F6A5</accession>
<protein>
    <recommendedName>
        <fullName evidence="2">HTH cro/C1-type domain-containing protein</fullName>
    </recommendedName>
</protein>
<dbReference type="SUPFAM" id="SSF47413">
    <property type="entry name" value="lambda repressor-like DNA-binding domains"/>
    <property type="match status" value="1"/>
</dbReference>
<evidence type="ECO:0000313" key="3">
    <source>
        <dbReference type="EMBL" id="OGD75201.1"/>
    </source>
</evidence>
<sequence length="208" mass="23247">MKTAGQLLRDKRLLLELSLADIAQKIKVKESYLQALENSDFSLLPSGTFTKGFLSSYAKVLHLNPETILAMFRRDFSESHTGEIIPSGLVKPVLDRHPPLPINLILLITCIVVFLTFLGFQLFSWWSLPKLNVLEPQDGETYGEKITVKGLTAPDATVIINDQKVIVGQNGEFSLDLLFPAGTHRVLIQAQSREGKTRLLERTFTVSK</sequence>
<evidence type="ECO:0000313" key="4">
    <source>
        <dbReference type="Proteomes" id="UP000176191"/>
    </source>
</evidence>
<feature type="domain" description="HTH cro/C1-type" evidence="2">
    <location>
        <begin position="7"/>
        <end position="68"/>
    </location>
</feature>
<dbReference type="SMART" id="SM00530">
    <property type="entry name" value="HTH_XRE"/>
    <property type="match status" value="1"/>
</dbReference>
<dbReference type="GO" id="GO:0003677">
    <property type="term" value="F:DNA binding"/>
    <property type="evidence" value="ECO:0007669"/>
    <property type="project" value="InterPro"/>
</dbReference>
<keyword evidence="1" id="KW-0812">Transmembrane</keyword>
<dbReference type="Proteomes" id="UP000176191">
    <property type="component" value="Unassembled WGS sequence"/>
</dbReference>
<dbReference type="InterPro" id="IPR001387">
    <property type="entry name" value="Cro/C1-type_HTH"/>
</dbReference>
<evidence type="ECO:0000256" key="1">
    <source>
        <dbReference type="SAM" id="Phobius"/>
    </source>
</evidence>
<feature type="transmembrane region" description="Helical" evidence="1">
    <location>
        <begin position="104"/>
        <end position="126"/>
    </location>
</feature>
<dbReference type="InterPro" id="IPR050400">
    <property type="entry name" value="Bact_Cytoskel_RodZ"/>
</dbReference>
<dbReference type="Pfam" id="PF13413">
    <property type="entry name" value="HTH_25"/>
    <property type="match status" value="1"/>
</dbReference>
<reference evidence="3 4" key="1">
    <citation type="journal article" date="2016" name="Nat. Commun.">
        <title>Thousands of microbial genomes shed light on interconnected biogeochemical processes in an aquifer system.</title>
        <authorList>
            <person name="Anantharaman K."/>
            <person name="Brown C.T."/>
            <person name="Hug L.A."/>
            <person name="Sharon I."/>
            <person name="Castelle C.J."/>
            <person name="Probst A.J."/>
            <person name="Thomas B.C."/>
            <person name="Singh A."/>
            <person name="Wilkins M.J."/>
            <person name="Karaoz U."/>
            <person name="Brodie E.L."/>
            <person name="Williams K.H."/>
            <person name="Hubbard S.S."/>
            <person name="Banfield J.F."/>
        </authorList>
    </citation>
    <scope>NUCLEOTIDE SEQUENCE [LARGE SCALE GENOMIC DNA]</scope>
</reference>
<dbReference type="AlphaFoldDB" id="A0A1F5F6A5"/>
<comment type="caution">
    <text evidence="3">The sequence shown here is derived from an EMBL/GenBank/DDBJ whole genome shotgun (WGS) entry which is preliminary data.</text>
</comment>
<proteinExistence type="predicted"/>